<dbReference type="Pfam" id="PF07734">
    <property type="entry name" value="FBA_1"/>
    <property type="match status" value="1"/>
</dbReference>
<evidence type="ECO:0000313" key="2">
    <source>
        <dbReference type="EMBL" id="CAI9102543.1"/>
    </source>
</evidence>
<dbReference type="Proteomes" id="UP001161247">
    <property type="component" value="Chromosome 4"/>
</dbReference>
<dbReference type="Pfam" id="PF00646">
    <property type="entry name" value="F-box"/>
    <property type="match status" value="1"/>
</dbReference>
<dbReference type="SMART" id="SM00256">
    <property type="entry name" value="FBOX"/>
    <property type="match status" value="1"/>
</dbReference>
<protein>
    <submittedName>
        <fullName evidence="2">OLC1v1000827C1</fullName>
    </submittedName>
</protein>
<dbReference type="PANTHER" id="PTHR31672">
    <property type="entry name" value="BNACNNG10540D PROTEIN"/>
    <property type="match status" value="1"/>
</dbReference>
<dbReference type="PANTHER" id="PTHR31672:SF13">
    <property type="entry name" value="F-BOX PROTEIN CPR30-LIKE"/>
    <property type="match status" value="1"/>
</dbReference>
<keyword evidence="3" id="KW-1185">Reference proteome</keyword>
<proteinExistence type="predicted"/>
<evidence type="ECO:0000259" key="1">
    <source>
        <dbReference type="PROSITE" id="PS50181"/>
    </source>
</evidence>
<accession>A0AAV1D4P8</accession>
<dbReference type="PROSITE" id="PS50181">
    <property type="entry name" value="FBOX"/>
    <property type="match status" value="1"/>
</dbReference>
<dbReference type="Gene3D" id="1.20.1280.50">
    <property type="match status" value="1"/>
</dbReference>
<sequence>MAKAYESFLAQKAKEGVITDLLSKTVFFYLLRAAKMTADMNIGKLDDQIHNCVASIMDMPDDIIEDILIRLPLKVIFVCMRVCKHWHHLILSAEFAEMHFAKQEVGLLLNSINDDLGVPKIWYLVDQSEMGTFHECDENLHICPDFPLRLPWRDPGVAAINLGLTDDRFRVVNSYNGFICFTDSNYEPIVVCNPVTKELVHIPAGKEPVRDFVDCGFGFCPTTKELKVIRISYAMVRVSPSPWTTHQNSNKRRWDGMVCRRIAAVHTLGTQSWHDVGYAPSYDGRLTFPTCLHGNLHWFYSYESCRRILSFNFTEESFQKFPTPPSSGSERFDSTKTLMSMGVLNDNLCLSLVDDDHATVWIMEIYGVKESWSKFVKFKMTETGFDIVCQPIDYLKCGSLLMFHYSKFLIIHYNVETNKWECLKVGDSNSKFQAVTLVPSFLSLKEALQGNGERALNIHSRCSGVELQGGAKRIHIAEEDRENSPSGSSALNKESALELVLKLS</sequence>
<dbReference type="EMBL" id="OX459121">
    <property type="protein sequence ID" value="CAI9102543.1"/>
    <property type="molecule type" value="Genomic_DNA"/>
</dbReference>
<name>A0AAV1D4P8_OLDCO</name>
<dbReference type="SUPFAM" id="SSF81383">
    <property type="entry name" value="F-box domain"/>
    <property type="match status" value="1"/>
</dbReference>
<dbReference type="NCBIfam" id="TIGR01640">
    <property type="entry name" value="F_box_assoc_1"/>
    <property type="match status" value="1"/>
</dbReference>
<feature type="domain" description="F-box" evidence="1">
    <location>
        <begin position="53"/>
        <end position="103"/>
    </location>
</feature>
<dbReference type="InterPro" id="IPR006527">
    <property type="entry name" value="F-box-assoc_dom_typ1"/>
</dbReference>
<dbReference type="InterPro" id="IPR001810">
    <property type="entry name" value="F-box_dom"/>
</dbReference>
<dbReference type="InterPro" id="IPR050796">
    <property type="entry name" value="SCF_F-box_component"/>
</dbReference>
<evidence type="ECO:0000313" key="3">
    <source>
        <dbReference type="Proteomes" id="UP001161247"/>
    </source>
</evidence>
<dbReference type="AlphaFoldDB" id="A0AAV1D4P8"/>
<reference evidence="2" key="1">
    <citation type="submission" date="2023-03" db="EMBL/GenBank/DDBJ databases">
        <authorList>
            <person name="Julca I."/>
        </authorList>
    </citation>
    <scope>NUCLEOTIDE SEQUENCE</scope>
</reference>
<organism evidence="2 3">
    <name type="scientific">Oldenlandia corymbosa var. corymbosa</name>
    <dbReference type="NCBI Taxonomy" id="529605"/>
    <lineage>
        <taxon>Eukaryota</taxon>
        <taxon>Viridiplantae</taxon>
        <taxon>Streptophyta</taxon>
        <taxon>Embryophyta</taxon>
        <taxon>Tracheophyta</taxon>
        <taxon>Spermatophyta</taxon>
        <taxon>Magnoliopsida</taxon>
        <taxon>eudicotyledons</taxon>
        <taxon>Gunneridae</taxon>
        <taxon>Pentapetalae</taxon>
        <taxon>asterids</taxon>
        <taxon>lamiids</taxon>
        <taxon>Gentianales</taxon>
        <taxon>Rubiaceae</taxon>
        <taxon>Rubioideae</taxon>
        <taxon>Spermacoceae</taxon>
        <taxon>Hedyotis-Oldenlandia complex</taxon>
        <taxon>Oldenlandia</taxon>
    </lineage>
</organism>
<dbReference type="InterPro" id="IPR036047">
    <property type="entry name" value="F-box-like_dom_sf"/>
</dbReference>
<dbReference type="InterPro" id="IPR017451">
    <property type="entry name" value="F-box-assoc_interact_dom"/>
</dbReference>
<gene>
    <name evidence="2" type="ORF">OLC1_LOCUS11876</name>
</gene>